<dbReference type="SUPFAM" id="SSF53098">
    <property type="entry name" value="Ribonuclease H-like"/>
    <property type="match status" value="1"/>
</dbReference>
<dbReference type="InterPro" id="IPR036397">
    <property type="entry name" value="RNaseH_sf"/>
</dbReference>
<keyword evidence="3" id="KW-1185">Reference proteome</keyword>
<dbReference type="GO" id="GO:0003676">
    <property type="term" value="F:nucleic acid binding"/>
    <property type="evidence" value="ECO:0007669"/>
    <property type="project" value="InterPro"/>
</dbReference>
<sequence>MDSFPQRWLKINVDAAFQRSRAAAAMVVRNGDGKLLWLSSFLFTCRSPFEAELVSLNWASKLAETKNWRNIQWEVDAKEVVKIVHSMEEPSNCRTCNGVADLAAKFSLSRNVSLLVDELNIKSLPFSILELVDVEQTAAL</sequence>
<dbReference type="InterPro" id="IPR044730">
    <property type="entry name" value="RNase_H-like_dom_plant"/>
</dbReference>
<dbReference type="InterPro" id="IPR012337">
    <property type="entry name" value="RNaseH-like_sf"/>
</dbReference>
<dbReference type="Proteomes" id="UP000796880">
    <property type="component" value="Unassembled WGS sequence"/>
</dbReference>
<dbReference type="EMBL" id="VOIH02000003">
    <property type="protein sequence ID" value="KAF3451143.1"/>
    <property type="molecule type" value="Genomic_DNA"/>
</dbReference>
<reference evidence="2" key="1">
    <citation type="submission" date="2020-03" db="EMBL/GenBank/DDBJ databases">
        <title>A high-quality chromosome-level genome assembly of a woody plant with both climbing and erect habits, Rhamnella rubrinervis.</title>
        <authorList>
            <person name="Lu Z."/>
            <person name="Yang Y."/>
            <person name="Zhu X."/>
            <person name="Sun Y."/>
        </authorList>
    </citation>
    <scope>NUCLEOTIDE SEQUENCE</scope>
    <source>
        <strain evidence="2">BYM</strain>
        <tissue evidence="2">Leaf</tissue>
    </source>
</reference>
<feature type="domain" description="RNase H type-1" evidence="1">
    <location>
        <begin position="12"/>
        <end position="89"/>
    </location>
</feature>
<gene>
    <name evidence="2" type="ORF">FNV43_RR07234</name>
</gene>
<dbReference type="InterPro" id="IPR052929">
    <property type="entry name" value="RNase_H-like_EbsB-rel"/>
</dbReference>
<dbReference type="GO" id="GO:0004523">
    <property type="term" value="F:RNA-DNA hybrid ribonuclease activity"/>
    <property type="evidence" value="ECO:0007669"/>
    <property type="project" value="InterPro"/>
</dbReference>
<dbReference type="AlphaFoldDB" id="A0A8K0HFF9"/>
<evidence type="ECO:0000313" key="2">
    <source>
        <dbReference type="EMBL" id="KAF3451143.1"/>
    </source>
</evidence>
<proteinExistence type="predicted"/>
<dbReference type="PANTHER" id="PTHR47074:SF11">
    <property type="entry name" value="REVERSE TRANSCRIPTASE-LIKE PROTEIN"/>
    <property type="match status" value="1"/>
</dbReference>
<dbReference type="Gene3D" id="3.30.420.10">
    <property type="entry name" value="Ribonuclease H-like superfamily/Ribonuclease H"/>
    <property type="match status" value="1"/>
</dbReference>
<accession>A0A8K0HFF9</accession>
<dbReference type="Pfam" id="PF13456">
    <property type="entry name" value="RVT_3"/>
    <property type="match status" value="1"/>
</dbReference>
<evidence type="ECO:0000313" key="3">
    <source>
        <dbReference type="Proteomes" id="UP000796880"/>
    </source>
</evidence>
<dbReference type="PANTHER" id="PTHR47074">
    <property type="entry name" value="BNAC02G40300D PROTEIN"/>
    <property type="match status" value="1"/>
</dbReference>
<comment type="caution">
    <text evidence="2">The sequence shown here is derived from an EMBL/GenBank/DDBJ whole genome shotgun (WGS) entry which is preliminary data.</text>
</comment>
<evidence type="ECO:0000259" key="1">
    <source>
        <dbReference type="Pfam" id="PF13456"/>
    </source>
</evidence>
<dbReference type="InterPro" id="IPR002156">
    <property type="entry name" value="RNaseH_domain"/>
</dbReference>
<protein>
    <recommendedName>
        <fullName evidence="1">RNase H type-1 domain-containing protein</fullName>
    </recommendedName>
</protein>
<organism evidence="2 3">
    <name type="scientific">Rhamnella rubrinervis</name>
    <dbReference type="NCBI Taxonomy" id="2594499"/>
    <lineage>
        <taxon>Eukaryota</taxon>
        <taxon>Viridiplantae</taxon>
        <taxon>Streptophyta</taxon>
        <taxon>Embryophyta</taxon>
        <taxon>Tracheophyta</taxon>
        <taxon>Spermatophyta</taxon>
        <taxon>Magnoliopsida</taxon>
        <taxon>eudicotyledons</taxon>
        <taxon>Gunneridae</taxon>
        <taxon>Pentapetalae</taxon>
        <taxon>rosids</taxon>
        <taxon>fabids</taxon>
        <taxon>Rosales</taxon>
        <taxon>Rhamnaceae</taxon>
        <taxon>rhamnoid group</taxon>
        <taxon>Rhamneae</taxon>
        <taxon>Rhamnella</taxon>
    </lineage>
</organism>
<dbReference type="CDD" id="cd06222">
    <property type="entry name" value="RNase_H_like"/>
    <property type="match status" value="1"/>
</dbReference>
<dbReference type="OrthoDB" id="1747175at2759"/>
<name>A0A8K0HFF9_9ROSA</name>